<keyword evidence="10" id="KW-0326">Glycosidase</keyword>
<comment type="function">
    <text evidence="11">Lysozymes have primarily a bacteriolytic function; those in tissues and body fluids are associated with the monocyte-macrophage system and enhance the activity of immunoagents. Has strong bacteriolytic activity against M.luteus and V.cholerae, weak bacteriolytic activity against P.aeruginosa and no activity against A.hydrophila.</text>
</comment>
<dbReference type="SMART" id="SM00263">
    <property type="entry name" value="LYZ1"/>
    <property type="match status" value="1"/>
</dbReference>
<dbReference type="InterPro" id="IPR000974">
    <property type="entry name" value="Glyco_hydro_22_lys"/>
</dbReference>
<reference evidence="14" key="2">
    <citation type="submission" date="2025-08" db="UniProtKB">
        <authorList>
            <consortium name="Ensembl"/>
        </authorList>
    </citation>
    <scope>IDENTIFICATION</scope>
</reference>
<evidence type="ECO:0000256" key="2">
    <source>
        <dbReference type="ARBA" id="ARBA00004613"/>
    </source>
</evidence>
<dbReference type="InterPro" id="IPR019799">
    <property type="entry name" value="Glyco_hydro_22_CS"/>
</dbReference>
<proteinExistence type="inferred from homology"/>
<evidence type="ECO:0000313" key="14">
    <source>
        <dbReference type="Ensembl" id="ENSGAGP00000026770.1"/>
    </source>
</evidence>
<organism evidence="14 15">
    <name type="scientific">Gopherus agassizii</name>
    <name type="common">Agassiz's desert tortoise</name>
    <dbReference type="NCBI Taxonomy" id="38772"/>
    <lineage>
        <taxon>Eukaryota</taxon>
        <taxon>Metazoa</taxon>
        <taxon>Chordata</taxon>
        <taxon>Craniata</taxon>
        <taxon>Vertebrata</taxon>
        <taxon>Euteleostomi</taxon>
        <taxon>Archelosauria</taxon>
        <taxon>Testudinata</taxon>
        <taxon>Testudines</taxon>
        <taxon>Cryptodira</taxon>
        <taxon>Durocryptodira</taxon>
        <taxon>Testudinoidea</taxon>
        <taxon>Testudinidae</taxon>
        <taxon>Gopherus</taxon>
    </lineage>
</organism>
<dbReference type="GO" id="GO:0050829">
    <property type="term" value="P:defense response to Gram-negative bacterium"/>
    <property type="evidence" value="ECO:0007669"/>
    <property type="project" value="TreeGrafter"/>
</dbReference>
<evidence type="ECO:0000259" key="13">
    <source>
        <dbReference type="PROSITE" id="PS00128"/>
    </source>
</evidence>
<keyword evidence="6" id="KW-0929">Antimicrobial</keyword>
<reference evidence="15" key="1">
    <citation type="journal article" date="2017" name="PLoS ONE">
        <title>The Agassiz's desert tortoise genome provides a resource for the conservation of a threatened species.</title>
        <authorList>
            <person name="Tollis M."/>
            <person name="DeNardo D.F."/>
            <person name="Cornelius J.A."/>
            <person name="Dolby G.A."/>
            <person name="Edwards T."/>
            <person name="Henen B.T."/>
            <person name="Karl A.E."/>
            <person name="Murphy R.W."/>
            <person name="Kusumi K."/>
        </authorList>
    </citation>
    <scope>NUCLEOTIDE SEQUENCE [LARGE SCALE GENOMIC DNA]</scope>
</reference>
<dbReference type="SUPFAM" id="SSF53955">
    <property type="entry name" value="Lysozyme-like"/>
    <property type="match status" value="1"/>
</dbReference>
<dbReference type="Ensembl" id="ENSGAGT00000030427.1">
    <property type="protein sequence ID" value="ENSGAGP00000026770.1"/>
    <property type="gene ID" value="ENSGAGG00000019480.1"/>
</dbReference>
<sequence>MLSSGSFHVSEAETVGIIIPRCRLVRILRKHGLEGFVGRKVADWVCLAKHESSYNTRAINRNKNGSSDYGIFQINSKYWCYDGRTPGASNGCRIHCRKFLDDNITDDIKCAKLIARRARGLTPWVAWRKHCRGKNLRPYVRGCYSPETVALTAGGGA</sequence>
<comment type="subcellular location">
    <subcellularLocation>
        <location evidence="2">Secreted</location>
    </subcellularLocation>
</comment>
<evidence type="ECO:0000256" key="4">
    <source>
        <dbReference type="ARBA" id="ARBA00012732"/>
    </source>
</evidence>
<keyword evidence="5" id="KW-0964">Secreted</keyword>
<evidence type="ECO:0000256" key="3">
    <source>
        <dbReference type="ARBA" id="ARBA00010859"/>
    </source>
</evidence>
<keyword evidence="15" id="KW-1185">Reference proteome</keyword>
<evidence type="ECO:0000256" key="5">
    <source>
        <dbReference type="ARBA" id="ARBA00022525"/>
    </source>
</evidence>
<evidence type="ECO:0000256" key="11">
    <source>
        <dbReference type="ARBA" id="ARBA00054602"/>
    </source>
</evidence>
<evidence type="ECO:0000256" key="7">
    <source>
        <dbReference type="ARBA" id="ARBA00022638"/>
    </source>
</evidence>
<keyword evidence="8" id="KW-0378">Hydrolase</keyword>
<dbReference type="PRINTS" id="PR00135">
    <property type="entry name" value="LYZLACT"/>
</dbReference>
<dbReference type="Gene3D" id="1.10.530.10">
    <property type="match status" value="1"/>
</dbReference>
<dbReference type="Proteomes" id="UP000291020">
    <property type="component" value="Unassembled WGS sequence"/>
</dbReference>
<name>A0A452IFP6_9SAUR</name>
<evidence type="ECO:0000256" key="9">
    <source>
        <dbReference type="ARBA" id="ARBA00023157"/>
    </source>
</evidence>
<dbReference type="PANTHER" id="PTHR11407:SF28">
    <property type="entry name" value="LYSOZYME C"/>
    <property type="match status" value="1"/>
</dbReference>
<dbReference type="GO" id="GO:0005576">
    <property type="term" value="C:extracellular region"/>
    <property type="evidence" value="ECO:0007669"/>
    <property type="project" value="UniProtKB-SubCell"/>
</dbReference>
<dbReference type="CDD" id="cd16897">
    <property type="entry name" value="LYZ_C"/>
    <property type="match status" value="1"/>
</dbReference>
<dbReference type="Pfam" id="PF00062">
    <property type="entry name" value="Lys"/>
    <property type="match status" value="1"/>
</dbReference>
<dbReference type="GO" id="GO:0031640">
    <property type="term" value="P:killing of cells of another organism"/>
    <property type="evidence" value="ECO:0007669"/>
    <property type="project" value="UniProtKB-KW"/>
</dbReference>
<evidence type="ECO:0000256" key="12">
    <source>
        <dbReference type="RuleBase" id="RU004440"/>
    </source>
</evidence>
<feature type="domain" description="Glycosyl hydrolases family 22 (GH22)" evidence="13">
    <location>
        <begin position="92"/>
        <end position="110"/>
    </location>
</feature>
<protein>
    <recommendedName>
        <fullName evidence="4">lysozyme</fullName>
        <ecNumber evidence="4">3.2.1.17</ecNumber>
    </recommendedName>
</protein>
<dbReference type="STRING" id="38772.ENSGAGP00000026770"/>
<comment type="catalytic activity">
    <reaction evidence="1">
        <text>Hydrolysis of (1-&gt;4)-beta-linkages between N-acetylmuramic acid and N-acetyl-D-glucosamine residues in a peptidoglycan and between N-acetyl-D-glucosamine residues in chitodextrins.</text>
        <dbReference type="EC" id="3.2.1.17"/>
    </reaction>
</comment>
<dbReference type="InterPro" id="IPR001916">
    <property type="entry name" value="Glyco_hydro_22"/>
</dbReference>
<dbReference type="FunFam" id="1.10.530.10:FF:000001">
    <property type="entry name" value="Lysozyme C"/>
    <property type="match status" value="1"/>
</dbReference>
<dbReference type="PANTHER" id="PTHR11407">
    <property type="entry name" value="LYSOZYME C"/>
    <property type="match status" value="1"/>
</dbReference>
<dbReference type="GO" id="GO:0050830">
    <property type="term" value="P:defense response to Gram-positive bacterium"/>
    <property type="evidence" value="ECO:0007669"/>
    <property type="project" value="TreeGrafter"/>
</dbReference>
<dbReference type="EC" id="3.2.1.17" evidence="4"/>
<evidence type="ECO:0000313" key="15">
    <source>
        <dbReference type="Proteomes" id="UP000291020"/>
    </source>
</evidence>
<dbReference type="PROSITE" id="PS00128">
    <property type="entry name" value="GLYCOSYL_HYDROL_F22_1"/>
    <property type="match status" value="1"/>
</dbReference>
<dbReference type="InterPro" id="IPR023346">
    <property type="entry name" value="Lysozyme-like_dom_sf"/>
</dbReference>
<evidence type="ECO:0000256" key="1">
    <source>
        <dbReference type="ARBA" id="ARBA00000632"/>
    </source>
</evidence>
<dbReference type="GO" id="GO:0003796">
    <property type="term" value="F:lysozyme activity"/>
    <property type="evidence" value="ECO:0007669"/>
    <property type="project" value="UniProtKB-EC"/>
</dbReference>
<dbReference type="AlphaFoldDB" id="A0A452IFP6"/>
<dbReference type="PROSITE" id="PS51348">
    <property type="entry name" value="GLYCOSYL_HYDROL_F22_2"/>
    <property type="match status" value="1"/>
</dbReference>
<reference evidence="14" key="3">
    <citation type="submission" date="2025-09" db="UniProtKB">
        <authorList>
            <consortium name="Ensembl"/>
        </authorList>
    </citation>
    <scope>IDENTIFICATION</scope>
</reference>
<comment type="similarity">
    <text evidence="3 12">Belongs to the glycosyl hydrolase 22 family.</text>
</comment>
<evidence type="ECO:0000256" key="8">
    <source>
        <dbReference type="ARBA" id="ARBA00022801"/>
    </source>
</evidence>
<evidence type="ECO:0000256" key="6">
    <source>
        <dbReference type="ARBA" id="ARBA00022529"/>
    </source>
</evidence>
<keyword evidence="7" id="KW-0081">Bacteriolytic enzyme</keyword>
<keyword evidence="9" id="KW-1015">Disulfide bond</keyword>
<accession>A0A452IFP6</accession>
<dbReference type="PRINTS" id="PR00137">
    <property type="entry name" value="LYSOZYME"/>
</dbReference>
<evidence type="ECO:0000256" key="10">
    <source>
        <dbReference type="ARBA" id="ARBA00023295"/>
    </source>
</evidence>